<feature type="chain" id="PRO_5017182259" evidence="1">
    <location>
        <begin position="25"/>
        <end position="93"/>
    </location>
</feature>
<protein>
    <submittedName>
        <fullName evidence="2">Uncharacterized protein</fullName>
    </submittedName>
</protein>
<evidence type="ECO:0000256" key="1">
    <source>
        <dbReference type="SAM" id="SignalP"/>
    </source>
</evidence>
<dbReference type="Ensembl" id="ENSPMGT00000022445.1">
    <property type="protein sequence ID" value="ENSPMGP00000021056.1"/>
    <property type="gene ID" value="ENSPMGG00000017074.1"/>
</dbReference>
<evidence type="ECO:0000313" key="2">
    <source>
        <dbReference type="Ensembl" id="ENSPMGP00000021056.1"/>
    </source>
</evidence>
<accession>A0A3B4AXM7</accession>
<reference evidence="2" key="1">
    <citation type="submission" date="2025-08" db="UniProtKB">
        <authorList>
            <consortium name="Ensembl"/>
        </authorList>
    </citation>
    <scope>IDENTIFICATION</scope>
</reference>
<keyword evidence="1" id="KW-0732">Signal</keyword>
<reference evidence="2" key="2">
    <citation type="submission" date="2025-09" db="UniProtKB">
        <authorList>
            <consortium name="Ensembl"/>
        </authorList>
    </citation>
    <scope>IDENTIFICATION</scope>
</reference>
<dbReference type="Proteomes" id="UP000261520">
    <property type="component" value="Unplaced"/>
</dbReference>
<sequence length="93" mass="10305">MKTVRVAVAVALLFAFVWIQESSAQPHSQMAEMEQPEDVDIPVELKAEEVSEDAMTVTLSPFLRDHRESLVTVCKWASYTYTTGAGRAVSQTS</sequence>
<name>A0A3B4AXM7_9GOBI</name>
<organism evidence="2 3">
    <name type="scientific">Periophthalmus magnuspinnatus</name>
    <dbReference type="NCBI Taxonomy" id="409849"/>
    <lineage>
        <taxon>Eukaryota</taxon>
        <taxon>Metazoa</taxon>
        <taxon>Chordata</taxon>
        <taxon>Craniata</taxon>
        <taxon>Vertebrata</taxon>
        <taxon>Euteleostomi</taxon>
        <taxon>Actinopterygii</taxon>
        <taxon>Neopterygii</taxon>
        <taxon>Teleostei</taxon>
        <taxon>Neoteleostei</taxon>
        <taxon>Acanthomorphata</taxon>
        <taxon>Gobiaria</taxon>
        <taxon>Gobiiformes</taxon>
        <taxon>Gobioidei</taxon>
        <taxon>Gobiidae</taxon>
        <taxon>Oxudercinae</taxon>
        <taxon>Periophthalmus</taxon>
    </lineage>
</organism>
<keyword evidence="3" id="KW-1185">Reference proteome</keyword>
<evidence type="ECO:0000313" key="3">
    <source>
        <dbReference type="Proteomes" id="UP000261520"/>
    </source>
</evidence>
<dbReference type="AlphaFoldDB" id="A0A3B4AXM7"/>
<proteinExistence type="predicted"/>
<feature type="signal peptide" evidence="1">
    <location>
        <begin position="1"/>
        <end position="24"/>
    </location>
</feature>